<evidence type="ECO:0000256" key="7">
    <source>
        <dbReference type="ARBA" id="ARBA00023136"/>
    </source>
</evidence>
<comment type="subcellular location">
    <subcellularLocation>
        <location evidence="1">Cell inner membrane</location>
        <topology evidence="1">Single-pass membrane protein</topology>
    </subcellularLocation>
</comment>
<dbReference type="AlphaFoldDB" id="A0A1E8FAK9"/>
<keyword evidence="2" id="KW-1003">Cell membrane</keyword>
<protein>
    <recommendedName>
        <fullName evidence="8">General secretion pathway GspH domain-containing protein</fullName>
    </recommendedName>
</protein>
<keyword evidence="10" id="KW-1185">Reference proteome</keyword>
<dbReference type="Pfam" id="PF12019">
    <property type="entry name" value="GspH"/>
    <property type="match status" value="1"/>
</dbReference>
<sequence>MASQSLSNFQSLLASFYLRGALQAVYFQLQQARHQAITRQQPITVDFSPGSMWCIGMTDQMDCNCQQANSCLVNGLESVVSYQQFRFTELNALTFANNQQTRFSGHRGFAVGYAGSLTFTNSSQDFKVIVSNTGRVRICTLTPPVHPYKAC</sequence>
<proteinExistence type="predicted"/>
<keyword evidence="4" id="KW-0997">Cell inner membrane</keyword>
<dbReference type="GO" id="GO:0005886">
    <property type="term" value="C:plasma membrane"/>
    <property type="evidence" value="ECO:0007669"/>
    <property type="project" value="UniProtKB-SubCell"/>
</dbReference>
<reference evidence="9 10" key="1">
    <citation type="submission" date="2016-09" db="EMBL/GenBank/DDBJ databases">
        <title>Alteromonas lipolytica, a new species isolated from sea water.</title>
        <authorList>
            <person name="Wu Y.-H."/>
            <person name="Cheng H."/>
            <person name="Xu X.-W."/>
        </authorList>
    </citation>
    <scope>NUCLEOTIDE SEQUENCE [LARGE SCALE GENOMIC DNA]</scope>
    <source>
        <strain evidence="9 10">JW12</strain>
    </source>
</reference>
<accession>A0A1E8FAK9</accession>
<dbReference type="GO" id="GO:0015627">
    <property type="term" value="C:type II protein secretion system complex"/>
    <property type="evidence" value="ECO:0007669"/>
    <property type="project" value="InterPro"/>
</dbReference>
<keyword evidence="7" id="KW-0472">Membrane</keyword>
<dbReference type="GO" id="GO:0015628">
    <property type="term" value="P:protein secretion by the type II secretion system"/>
    <property type="evidence" value="ECO:0007669"/>
    <property type="project" value="InterPro"/>
</dbReference>
<comment type="caution">
    <text evidence="9">The sequence shown here is derived from an EMBL/GenBank/DDBJ whole genome shotgun (WGS) entry which is preliminary data.</text>
</comment>
<dbReference type="EMBL" id="MJIC01000016">
    <property type="protein sequence ID" value="OFI32816.1"/>
    <property type="molecule type" value="Genomic_DNA"/>
</dbReference>
<dbReference type="STRING" id="1856405.BFC17_05030"/>
<feature type="domain" description="General secretion pathway GspH" evidence="8">
    <location>
        <begin position="24"/>
        <end position="134"/>
    </location>
</feature>
<dbReference type="InterPro" id="IPR022346">
    <property type="entry name" value="T2SS_GspH"/>
</dbReference>
<organism evidence="9 10">
    <name type="scientific">Alteromonas lipolytica</name>
    <dbReference type="NCBI Taxonomy" id="1856405"/>
    <lineage>
        <taxon>Bacteria</taxon>
        <taxon>Pseudomonadati</taxon>
        <taxon>Pseudomonadota</taxon>
        <taxon>Gammaproteobacteria</taxon>
        <taxon>Alteromonadales</taxon>
        <taxon>Alteromonadaceae</taxon>
        <taxon>Alteromonas/Salinimonas group</taxon>
        <taxon>Alteromonas</taxon>
    </lineage>
</organism>
<evidence type="ECO:0000313" key="10">
    <source>
        <dbReference type="Proteomes" id="UP000176037"/>
    </source>
</evidence>
<evidence type="ECO:0000256" key="1">
    <source>
        <dbReference type="ARBA" id="ARBA00004377"/>
    </source>
</evidence>
<evidence type="ECO:0000313" key="9">
    <source>
        <dbReference type="EMBL" id="OFI32816.1"/>
    </source>
</evidence>
<evidence type="ECO:0000256" key="3">
    <source>
        <dbReference type="ARBA" id="ARBA00022481"/>
    </source>
</evidence>
<keyword evidence="6" id="KW-1133">Transmembrane helix</keyword>
<dbReference type="Gene3D" id="3.55.40.10">
    <property type="entry name" value="minor pseudopilin epsh domain"/>
    <property type="match status" value="1"/>
</dbReference>
<evidence type="ECO:0000256" key="6">
    <source>
        <dbReference type="ARBA" id="ARBA00022989"/>
    </source>
</evidence>
<name>A0A1E8FAK9_9ALTE</name>
<keyword evidence="3" id="KW-0488">Methylation</keyword>
<dbReference type="Proteomes" id="UP000176037">
    <property type="component" value="Unassembled WGS sequence"/>
</dbReference>
<evidence type="ECO:0000259" key="8">
    <source>
        <dbReference type="Pfam" id="PF12019"/>
    </source>
</evidence>
<evidence type="ECO:0000256" key="4">
    <source>
        <dbReference type="ARBA" id="ARBA00022519"/>
    </source>
</evidence>
<evidence type="ECO:0000256" key="2">
    <source>
        <dbReference type="ARBA" id="ARBA00022475"/>
    </source>
</evidence>
<keyword evidence="5" id="KW-0812">Transmembrane</keyword>
<gene>
    <name evidence="9" type="ORF">BFC17_05030</name>
</gene>
<evidence type="ECO:0000256" key="5">
    <source>
        <dbReference type="ARBA" id="ARBA00022692"/>
    </source>
</evidence>